<gene>
    <name evidence="3" type="ORF">MTR67_026661</name>
</gene>
<feature type="domain" description="ABC1 atypical kinase-like" evidence="2">
    <location>
        <begin position="9"/>
        <end position="130"/>
    </location>
</feature>
<keyword evidence="1" id="KW-0732">Signal</keyword>
<dbReference type="PANTHER" id="PTHR43173">
    <property type="entry name" value="ABC1 FAMILY PROTEIN"/>
    <property type="match status" value="1"/>
</dbReference>
<dbReference type="Pfam" id="PF03109">
    <property type="entry name" value="ABC1"/>
    <property type="match status" value="1"/>
</dbReference>
<dbReference type="PANTHER" id="PTHR43173:SF19">
    <property type="entry name" value="AARF DOMAIN-CONTAINING PROTEIN KINASE 1"/>
    <property type="match status" value="1"/>
</dbReference>
<protein>
    <recommendedName>
        <fullName evidence="2">ABC1 atypical kinase-like domain-containing protein</fullName>
    </recommendedName>
</protein>
<dbReference type="Proteomes" id="UP001234989">
    <property type="component" value="Chromosome 6"/>
</dbReference>
<keyword evidence="4" id="KW-1185">Reference proteome</keyword>
<evidence type="ECO:0000313" key="3">
    <source>
        <dbReference type="EMBL" id="WMV33276.1"/>
    </source>
</evidence>
<feature type="signal peptide" evidence="1">
    <location>
        <begin position="1"/>
        <end position="18"/>
    </location>
</feature>
<dbReference type="GO" id="GO:0007005">
    <property type="term" value="P:mitochondrion organization"/>
    <property type="evidence" value="ECO:0007669"/>
    <property type="project" value="TreeGrafter"/>
</dbReference>
<sequence>MMLCLLWFLTKLLEECRWLVAEVRESLPKELDFLVEAKNSVRCMDNFRKLSPRIADYIYVPRVYWNLSTSRLLTMEYMEAAQVNDLKSIQRFGIQPSDVVNLVSETFAEMMFKHGFVHCDPHAANLLVRPLPSGRRSIFGNPFISIVIFYVSCWNWMYNNVTTPVNTNANALLRPPQVWEAFAGKLAWTMVW</sequence>
<feature type="chain" id="PRO_5041979927" description="ABC1 atypical kinase-like domain-containing protein" evidence="1">
    <location>
        <begin position="19"/>
        <end position="192"/>
    </location>
</feature>
<evidence type="ECO:0000256" key="1">
    <source>
        <dbReference type="SAM" id="SignalP"/>
    </source>
</evidence>
<reference evidence="3" key="1">
    <citation type="submission" date="2023-08" db="EMBL/GenBank/DDBJ databases">
        <title>A de novo genome assembly of Solanum verrucosum Schlechtendal, a Mexican diploid species geographically isolated from the other diploid A-genome species in potato relatives.</title>
        <authorList>
            <person name="Hosaka K."/>
        </authorList>
    </citation>
    <scope>NUCLEOTIDE SEQUENCE</scope>
    <source>
        <tissue evidence="3">Young leaves</tissue>
    </source>
</reference>
<name>A0AAF0TUP3_SOLVR</name>
<dbReference type="GO" id="GO:0005743">
    <property type="term" value="C:mitochondrial inner membrane"/>
    <property type="evidence" value="ECO:0007669"/>
    <property type="project" value="TreeGrafter"/>
</dbReference>
<evidence type="ECO:0000313" key="4">
    <source>
        <dbReference type="Proteomes" id="UP001234989"/>
    </source>
</evidence>
<dbReference type="InterPro" id="IPR011009">
    <property type="entry name" value="Kinase-like_dom_sf"/>
</dbReference>
<dbReference type="InterPro" id="IPR051130">
    <property type="entry name" value="Mito_struct-func_regulator"/>
</dbReference>
<dbReference type="AlphaFoldDB" id="A0AAF0TUP3"/>
<dbReference type="GO" id="GO:0055088">
    <property type="term" value="P:lipid homeostasis"/>
    <property type="evidence" value="ECO:0007669"/>
    <property type="project" value="TreeGrafter"/>
</dbReference>
<evidence type="ECO:0000259" key="2">
    <source>
        <dbReference type="Pfam" id="PF03109"/>
    </source>
</evidence>
<proteinExistence type="predicted"/>
<organism evidence="3 4">
    <name type="scientific">Solanum verrucosum</name>
    <dbReference type="NCBI Taxonomy" id="315347"/>
    <lineage>
        <taxon>Eukaryota</taxon>
        <taxon>Viridiplantae</taxon>
        <taxon>Streptophyta</taxon>
        <taxon>Embryophyta</taxon>
        <taxon>Tracheophyta</taxon>
        <taxon>Spermatophyta</taxon>
        <taxon>Magnoliopsida</taxon>
        <taxon>eudicotyledons</taxon>
        <taxon>Gunneridae</taxon>
        <taxon>Pentapetalae</taxon>
        <taxon>asterids</taxon>
        <taxon>lamiids</taxon>
        <taxon>Solanales</taxon>
        <taxon>Solanaceae</taxon>
        <taxon>Solanoideae</taxon>
        <taxon>Solaneae</taxon>
        <taxon>Solanum</taxon>
    </lineage>
</organism>
<dbReference type="SUPFAM" id="SSF56112">
    <property type="entry name" value="Protein kinase-like (PK-like)"/>
    <property type="match status" value="1"/>
</dbReference>
<dbReference type="InterPro" id="IPR004147">
    <property type="entry name" value="ABC1_dom"/>
</dbReference>
<accession>A0AAF0TUP3</accession>
<dbReference type="EMBL" id="CP133617">
    <property type="protein sequence ID" value="WMV33276.1"/>
    <property type="molecule type" value="Genomic_DNA"/>
</dbReference>